<evidence type="ECO:0000313" key="4">
    <source>
        <dbReference type="EMBL" id="KAK0663391.1"/>
    </source>
</evidence>
<evidence type="ECO:0000256" key="2">
    <source>
        <dbReference type="SAM" id="Phobius"/>
    </source>
</evidence>
<sequence>MRTARAAAALVFAASGLLASAQSDDSSSFSSFVYPVPGGDSETYHFMDTVMVEYISNFASVTLWTFCKPGVGETQFIQKAPGFNATVPVVLNLTSATPCWFNIRSPDEKYGANSQTFNVIGQERKGGRRTFGAGNPPSAQSSSSPSSSSPTPTPTPTPSSSLVTTSSGSLSSTSQPSTTQTDDSVPGPNETGESTSTTTLARATGIPQPDSTETPSPGLSAGASAGIAVGATVLVLSLGAGAFFWFWTRKRRGEKIPVEGQQQPPIGPYGHGDVYAKVEAPPNYASSVPAGYHHSYQQQQYAQHQFGGELGAANAPREMAGADVWPANRSGRRAHEMAG</sequence>
<keyword evidence="5" id="KW-1185">Reference proteome</keyword>
<feature type="compositionally biased region" description="Low complexity" evidence="1">
    <location>
        <begin position="136"/>
        <end position="150"/>
    </location>
</feature>
<feature type="region of interest" description="Disordered" evidence="1">
    <location>
        <begin position="123"/>
        <end position="219"/>
    </location>
</feature>
<evidence type="ECO:0000313" key="5">
    <source>
        <dbReference type="Proteomes" id="UP001174997"/>
    </source>
</evidence>
<gene>
    <name evidence="4" type="ORF">QBC41DRAFT_329271</name>
</gene>
<keyword evidence="2" id="KW-1133">Transmembrane helix</keyword>
<dbReference type="PANTHER" id="PTHR16861:SF4">
    <property type="entry name" value="SH3 DOMAIN PROTEIN (AFU_ORTHOLOGUE AFUA_1G13610)"/>
    <property type="match status" value="1"/>
</dbReference>
<proteinExistence type="predicted"/>
<accession>A0AA39Z3D0</accession>
<keyword evidence="3" id="KW-0732">Signal</keyword>
<organism evidence="4 5">
    <name type="scientific">Cercophora samala</name>
    <dbReference type="NCBI Taxonomy" id="330535"/>
    <lineage>
        <taxon>Eukaryota</taxon>
        <taxon>Fungi</taxon>
        <taxon>Dikarya</taxon>
        <taxon>Ascomycota</taxon>
        <taxon>Pezizomycotina</taxon>
        <taxon>Sordariomycetes</taxon>
        <taxon>Sordariomycetidae</taxon>
        <taxon>Sordariales</taxon>
        <taxon>Lasiosphaeriaceae</taxon>
        <taxon>Cercophora</taxon>
    </lineage>
</organism>
<name>A0AA39Z3D0_9PEZI</name>
<dbReference type="PANTHER" id="PTHR16861">
    <property type="entry name" value="GLYCOPROTEIN 38"/>
    <property type="match status" value="1"/>
</dbReference>
<comment type="caution">
    <text evidence="4">The sequence shown here is derived from an EMBL/GenBank/DDBJ whole genome shotgun (WGS) entry which is preliminary data.</text>
</comment>
<dbReference type="AlphaFoldDB" id="A0AA39Z3D0"/>
<feature type="signal peptide" evidence="3">
    <location>
        <begin position="1"/>
        <end position="21"/>
    </location>
</feature>
<dbReference type="EMBL" id="JAULSY010000132">
    <property type="protein sequence ID" value="KAK0663391.1"/>
    <property type="molecule type" value="Genomic_DNA"/>
</dbReference>
<keyword evidence="2" id="KW-0472">Membrane</keyword>
<protein>
    <submittedName>
        <fullName evidence="4">Uncharacterized protein</fullName>
    </submittedName>
</protein>
<feature type="compositionally biased region" description="Low complexity" evidence="1">
    <location>
        <begin position="158"/>
        <end position="181"/>
    </location>
</feature>
<feature type="compositionally biased region" description="Polar residues" evidence="1">
    <location>
        <begin position="191"/>
        <end position="201"/>
    </location>
</feature>
<evidence type="ECO:0000256" key="3">
    <source>
        <dbReference type="SAM" id="SignalP"/>
    </source>
</evidence>
<feature type="chain" id="PRO_5041394499" evidence="3">
    <location>
        <begin position="22"/>
        <end position="339"/>
    </location>
</feature>
<reference evidence="4" key="1">
    <citation type="submission" date="2023-06" db="EMBL/GenBank/DDBJ databases">
        <title>Genome-scale phylogeny and comparative genomics of the fungal order Sordariales.</title>
        <authorList>
            <consortium name="Lawrence Berkeley National Laboratory"/>
            <person name="Hensen N."/>
            <person name="Bonometti L."/>
            <person name="Westerberg I."/>
            <person name="Brannstrom I.O."/>
            <person name="Guillou S."/>
            <person name="Cros-Aarteil S."/>
            <person name="Calhoun S."/>
            <person name="Haridas S."/>
            <person name="Kuo A."/>
            <person name="Mondo S."/>
            <person name="Pangilinan J."/>
            <person name="Riley R."/>
            <person name="Labutti K."/>
            <person name="Andreopoulos B."/>
            <person name="Lipzen A."/>
            <person name="Chen C."/>
            <person name="Yanf M."/>
            <person name="Daum C."/>
            <person name="Ng V."/>
            <person name="Clum A."/>
            <person name="Steindorff A."/>
            <person name="Ohm R."/>
            <person name="Martin F."/>
            <person name="Silar P."/>
            <person name="Natvig D."/>
            <person name="Lalanne C."/>
            <person name="Gautier V."/>
            <person name="Ament-Velasquez S.L."/>
            <person name="Kruys A."/>
            <person name="Hutchinson M.I."/>
            <person name="Powell A.J."/>
            <person name="Barry K."/>
            <person name="Miller A.N."/>
            <person name="Grigoriev I.V."/>
            <person name="Debuchy R."/>
            <person name="Gladieux P."/>
            <person name="Thoren M.H."/>
            <person name="Johannesson H."/>
        </authorList>
    </citation>
    <scope>NUCLEOTIDE SEQUENCE</scope>
    <source>
        <strain evidence="4">CBS 307.81</strain>
    </source>
</reference>
<feature type="transmembrane region" description="Helical" evidence="2">
    <location>
        <begin position="225"/>
        <end position="247"/>
    </location>
</feature>
<keyword evidence="2" id="KW-0812">Transmembrane</keyword>
<dbReference type="Proteomes" id="UP001174997">
    <property type="component" value="Unassembled WGS sequence"/>
</dbReference>
<evidence type="ECO:0000256" key="1">
    <source>
        <dbReference type="SAM" id="MobiDB-lite"/>
    </source>
</evidence>